<protein>
    <recommendedName>
        <fullName evidence="1">Pyrrolo-quinoline quinone repeat domain-containing protein</fullName>
    </recommendedName>
</protein>
<sequence length="374" mass="41064">MFFRYRCEIISKSKSIYYRIVDRRKYLALGGSAVLAGCIGSPLSLLSDDLVKWTASLPSGPWTSPVIADGTVYIGADNQLLAYSIEDGDPIAFQFDELGTLTATPSIVDGKLLIPVFNEENEESALTKLNDDGEVIWKRNLSGGYPFSMDVHENTISIRTESMVFLLREDGTIKWEVETPTVNHDYLMRLADLSPILHNESVFIPSPNGLNKRDRETGVREWTSLQRQVAATPTVSGETIYCTSNEGLVTSIDKNTGKQNWRRSISGSWTAPEVDDETVYVTSGTDVLALDRTNGKTRWRLGDYGLHGDSYTDPVIVENTVITGSIGRTMTLVSANDGQRLDHYEGNGTRTAIAVDGDIAVAVDGDQLAALNLP</sequence>
<accession>A0A2A5QVI7</accession>
<dbReference type="InterPro" id="IPR011047">
    <property type="entry name" value="Quinoprotein_ADH-like_sf"/>
</dbReference>
<comment type="caution">
    <text evidence="2">The sequence shown here is derived from an EMBL/GenBank/DDBJ whole genome shotgun (WGS) entry which is preliminary data.</text>
</comment>
<keyword evidence="3" id="KW-1185">Reference proteome</keyword>
<evidence type="ECO:0000313" key="3">
    <source>
        <dbReference type="Proteomes" id="UP000219689"/>
    </source>
</evidence>
<dbReference type="InterPro" id="IPR018391">
    <property type="entry name" value="PQQ_b-propeller_rpt"/>
</dbReference>
<dbReference type="SMART" id="SM00564">
    <property type="entry name" value="PQQ"/>
    <property type="match status" value="5"/>
</dbReference>
<dbReference type="PANTHER" id="PTHR34512:SF30">
    <property type="entry name" value="OUTER MEMBRANE PROTEIN ASSEMBLY FACTOR BAMB"/>
    <property type="match status" value="1"/>
</dbReference>
<gene>
    <name evidence="2" type="ORF">CP557_10105</name>
</gene>
<dbReference type="EMBL" id="NXNI01000001">
    <property type="protein sequence ID" value="PCR90837.1"/>
    <property type="molecule type" value="Genomic_DNA"/>
</dbReference>
<dbReference type="InterPro" id="IPR002372">
    <property type="entry name" value="PQQ_rpt_dom"/>
</dbReference>
<dbReference type="PANTHER" id="PTHR34512">
    <property type="entry name" value="CELL SURFACE PROTEIN"/>
    <property type="match status" value="1"/>
</dbReference>
<dbReference type="Pfam" id="PF13360">
    <property type="entry name" value="PQQ_2"/>
    <property type="match status" value="1"/>
</dbReference>
<dbReference type="Proteomes" id="UP000219689">
    <property type="component" value="Unassembled WGS sequence"/>
</dbReference>
<dbReference type="Gene3D" id="2.130.10.10">
    <property type="entry name" value="YVTN repeat-like/Quinoprotein amine dehydrogenase"/>
    <property type="match status" value="2"/>
</dbReference>
<proteinExistence type="predicted"/>
<evidence type="ECO:0000259" key="1">
    <source>
        <dbReference type="Pfam" id="PF13360"/>
    </source>
</evidence>
<organism evidence="2 3">
    <name type="scientific">Natrinema ejinorense</name>
    <dbReference type="NCBI Taxonomy" id="373386"/>
    <lineage>
        <taxon>Archaea</taxon>
        <taxon>Methanobacteriati</taxon>
        <taxon>Methanobacteriota</taxon>
        <taxon>Stenosarchaea group</taxon>
        <taxon>Halobacteria</taxon>
        <taxon>Halobacteriales</taxon>
        <taxon>Natrialbaceae</taxon>
        <taxon>Natrinema</taxon>
    </lineage>
</organism>
<dbReference type="SUPFAM" id="SSF50998">
    <property type="entry name" value="Quinoprotein alcohol dehydrogenase-like"/>
    <property type="match status" value="2"/>
</dbReference>
<feature type="domain" description="Pyrrolo-quinoline quinone repeat" evidence="1">
    <location>
        <begin position="214"/>
        <end position="370"/>
    </location>
</feature>
<reference evidence="2 3" key="1">
    <citation type="submission" date="2017-09" db="EMBL/GenBank/DDBJ databases">
        <title>Genome sequences of Natrinema ejinorence JCM 13890T.</title>
        <authorList>
            <person name="Roh S.W."/>
            <person name="Kim Y.B."/>
            <person name="Kim J.Y."/>
        </authorList>
    </citation>
    <scope>NUCLEOTIDE SEQUENCE [LARGE SCALE GENOMIC DNA]</scope>
    <source>
        <strain evidence="2 3">JCM 13890</strain>
    </source>
</reference>
<evidence type="ECO:0000313" key="2">
    <source>
        <dbReference type="EMBL" id="PCR90837.1"/>
    </source>
</evidence>
<dbReference type="InterPro" id="IPR015943">
    <property type="entry name" value="WD40/YVTN_repeat-like_dom_sf"/>
</dbReference>
<dbReference type="AlphaFoldDB" id="A0A2A5QVI7"/>
<name>A0A2A5QVI7_9EURY</name>